<dbReference type="Pfam" id="PF00015">
    <property type="entry name" value="MCPsignal"/>
    <property type="match status" value="1"/>
</dbReference>
<evidence type="ECO:0000259" key="4">
    <source>
        <dbReference type="PROSITE" id="PS50111"/>
    </source>
</evidence>
<dbReference type="SMART" id="SM00283">
    <property type="entry name" value="MA"/>
    <property type="match status" value="1"/>
</dbReference>
<dbReference type="Pfam" id="PF00672">
    <property type="entry name" value="HAMP"/>
    <property type="match status" value="1"/>
</dbReference>
<dbReference type="InterPro" id="IPR024478">
    <property type="entry name" value="HlyB_4HB_MCP"/>
</dbReference>
<evidence type="ECO:0000256" key="3">
    <source>
        <dbReference type="PROSITE-ProRule" id="PRU00284"/>
    </source>
</evidence>
<dbReference type="SUPFAM" id="SSF58104">
    <property type="entry name" value="Methyl-accepting chemotaxis protein (MCP) signaling domain"/>
    <property type="match status" value="1"/>
</dbReference>
<dbReference type="InterPro" id="IPR047347">
    <property type="entry name" value="YvaQ-like_sensor"/>
</dbReference>
<evidence type="ECO:0000259" key="5">
    <source>
        <dbReference type="PROSITE" id="PS50885"/>
    </source>
</evidence>
<dbReference type="EMBL" id="CP155571">
    <property type="protein sequence ID" value="XFO75479.1"/>
    <property type="molecule type" value="Genomic_DNA"/>
</dbReference>
<evidence type="ECO:0000313" key="7">
    <source>
        <dbReference type="Proteomes" id="UP000216052"/>
    </source>
</evidence>
<dbReference type="CDD" id="cd11386">
    <property type="entry name" value="MCP_signal"/>
    <property type="match status" value="1"/>
</dbReference>
<dbReference type="PANTHER" id="PTHR32089:SF112">
    <property type="entry name" value="LYSOZYME-LIKE PROTEIN-RELATED"/>
    <property type="match status" value="1"/>
</dbReference>
<evidence type="ECO:0000256" key="1">
    <source>
        <dbReference type="ARBA" id="ARBA00023224"/>
    </source>
</evidence>
<comment type="similarity">
    <text evidence="2">Belongs to the methyl-accepting chemotaxis (MCP) protein family.</text>
</comment>
<proteinExistence type="inferred from homology"/>
<keyword evidence="1 3" id="KW-0807">Transducer</keyword>
<organism evidence="6 7">
    <name type="scientific">Sporomusa acidovorans (strain ATCC 49682 / DSM 3132 / Mol)</name>
    <dbReference type="NCBI Taxonomy" id="1123286"/>
    <lineage>
        <taxon>Bacteria</taxon>
        <taxon>Bacillati</taxon>
        <taxon>Bacillota</taxon>
        <taxon>Negativicutes</taxon>
        <taxon>Selenomonadales</taxon>
        <taxon>Sporomusaceae</taxon>
        <taxon>Sporomusa</taxon>
    </lineage>
</organism>
<dbReference type="PROSITE" id="PS50885">
    <property type="entry name" value="HAMP"/>
    <property type="match status" value="1"/>
</dbReference>
<protein>
    <recommendedName>
        <fullName evidence="8">Methyl-accepting chemotaxis protein McpB</fullName>
    </recommendedName>
</protein>
<dbReference type="PANTHER" id="PTHR32089">
    <property type="entry name" value="METHYL-ACCEPTING CHEMOTAXIS PROTEIN MCPB"/>
    <property type="match status" value="1"/>
</dbReference>
<dbReference type="SMART" id="SM00304">
    <property type="entry name" value="HAMP"/>
    <property type="match status" value="1"/>
</dbReference>
<feature type="domain" description="HAMP" evidence="5">
    <location>
        <begin position="213"/>
        <end position="267"/>
    </location>
</feature>
<dbReference type="InterPro" id="IPR003660">
    <property type="entry name" value="HAMP_dom"/>
</dbReference>
<evidence type="ECO:0000313" key="6">
    <source>
        <dbReference type="EMBL" id="XFO75479.1"/>
    </source>
</evidence>
<dbReference type="CDD" id="cd06225">
    <property type="entry name" value="HAMP"/>
    <property type="match status" value="1"/>
</dbReference>
<evidence type="ECO:0008006" key="8">
    <source>
        <dbReference type="Google" id="ProtNLM"/>
    </source>
</evidence>
<reference evidence="6" key="1">
    <citation type="submission" date="2024-05" db="EMBL/GenBank/DDBJ databases">
        <title>Isolation and characterization of Sporomusa carbonis sp. nov., a carboxydotrophic hydrogenogen in the genus of Sporomusa isolated from a charcoal burning pile.</title>
        <authorList>
            <person name="Boeer T."/>
            <person name="Rosenbaum F."/>
            <person name="Eysell L."/>
            <person name="Mueller V."/>
            <person name="Daniel R."/>
            <person name="Poehlein A."/>
        </authorList>
    </citation>
    <scope>NUCLEOTIDE SEQUENCE [LARGE SCALE GENOMIC DNA]</scope>
    <source>
        <strain evidence="6">DSM 3132</strain>
    </source>
</reference>
<dbReference type="InterPro" id="IPR004089">
    <property type="entry name" value="MCPsignal_dom"/>
</dbReference>
<dbReference type="Gene3D" id="6.10.340.10">
    <property type="match status" value="1"/>
</dbReference>
<evidence type="ECO:0000256" key="2">
    <source>
        <dbReference type="ARBA" id="ARBA00029447"/>
    </source>
</evidence>
<dbReference type="Pfam" id="PF12729">
    <property type="entry name" value="4HB_MCP_1"/>
    <property type="match status" value="1"/>
</dbReference>
<feature type="domain" description="Methyl-accepting transducer" evidence="4">
    <location>
        <begin position="286"/>
        <end position="522"/>
    </location>
</feature>
<accession>A0ABZ3JBW6</accession>
<gene>
    <name evidence="6" type="ORF">SPACI_056000</name>
</gene>
<dbReference type="CDD" id="cd19411">
    <property type="entry name" value="MCP2201-like_sensor"/>
    <property type="match status" value="1"/>
</dbReference>
<name>A0ABZ3JBW6_SPOA4</name>
<dbReference type="RefSeq" id="WP_093796870.1">
    <property type="nucleotide sequence ID" value="NZ_CP155571.1"/>
</dbReference>
<dbReference type="PROSITE" id="PS50111">
    <property type="entry name" value="CHEMOTAXIS_TRANSDUC_2"/>
    <property type="match status" value="1"/>
</dbReference>
<keyword evidence="7" id="KW-1185">Reference proteome</keyword>
<sequence>MLHMRNVKTSWKIAGLLVFMAFFLLIVGYAGHYAAATLAGKMDDMYKNRLQPAEWLNSARAESRRNEALTLSIFLSHDAAQQQTLYKTIEEHKKIYAGFLDKYQQAQLDKFERETINKIVAETKVYREIWQKSLDLALAGKQEEGHEYYAKNAVSHLNTINKLLDDLAEYNNKAAQEDKRKSEEIALYNDRISMAVTLIAVLLSALLGWLIAKLISAPLAALVTEVHRLAAGDLKNRKVHQIYYTDEVGQLTKEFDIMANQLHKLVTNILVSSKQLASSSQELNLSAEEAAKVTEQVTRAIGDVAQGAQQQSQAIEETVTSVQQMSSAIEHIAGNANTVSGAAVKTADAAMAGAKSAESVTMQMNSIEKTVETSAQVVKKLGERSQEIGEIINTIAGIASQTNLLALNAAIEAARAGEHGKGFAVVAEEVRQLAEQAKDAATQIAAMIRDIQTETAKAVAAMNKGSEEVKVGAQVVASTGQNFNEITTLVNNVSSQVMEISAAIEEMSASSQQIVATVQHIDEVSKLAAGQTQTVSAATEEHSASIEEILAASESLAGTAQTLHAAVEFFKV</sequence>
<dbReference type="Proteomes" id="UP000216052">
    <property type="component" value="Chromosome"/>
</dbReference>
<dbReference type="Gene3D" id="1.10.287.950">
    <property type="entry name" value="Methyl-accepting chemotaxis protein"/>
    <property type="match status" value="1"/>
</dbReference>